<keyword evidence="2 7" id="KW-0813">Transport</keyword>
<feature type="domain" description="ABC transmembrane type-1" evidence="8">
    <location>
        <begin position="42"/>
        <end position="257"/>
    </location>
</feature>
<evidence type="ECO:0000256" key="3">
    <source>
        <dbReference type="ARBA" id="ARBA00022475"/>
    </source>
</evidence>
<evidence type="ECO:0000256" key="5">
    <source>
        <dbReference type="ARBA" id="ARBA00022989"/>
    </source>
</evidence>
<comment type="caution">
    <text evidence="9">The sequence shown here is derived from an EMBL/GenBank/DDBJ whole genome shotgun (WGS) entry which is preliminary data.</text>
</comment>
<organism evidence="9 10">
    <name type="scientific">Cohnella zeiphila</name>
    <dbReference type="NCBI Taxonomy" id="2761120"/>
    <lineage>
        <taxon>Bacteria</taxon>
        <taxon>Bacillati</taxon>
        <taxon>Bacillota</taxon>
        <taxon>Bacilli</taxon>
        <taxon>Bacillales</taxon>
        <taxon>Paenibacillaceae</taxon>
        <taxon>Cohnella</taxon>
    </lineage>
</organism>
<dbReference type="GO" id="GO:0055085">
    <property type="term" value="P:transmembrane transport"/>
    <property type="evidence" value="ECO:0007669"/>
    <property type="project" value="InterPro"/>
</dbReference>
<dbReference type="PROSITE" id="PS50928">
    <property type="entry name" value="ABC_TM1"/>
    <property type="match status" value="1"/>
</dbReference>
<feature type="transmembrane region" description="Helical" evidence="7">
    <location>
        <begin position="130"/>
        <end position="150"/>
    </location>
</feature>
<keyword evidence="4 7" id="KW-0812">Transmembrane</keyword>
<evidence type="ECO:0000259" key="8">
    <source>
        <dbReference type="PROSITE" id="PS50928"/>
    </source>
</evidence>
<dbReference type="PANTHER" id="PTHR43227">
    <property type="entry name" value="BLL4140 PROTEIN"/>
    <property type="match status" value="1"/>
</dbReference>
<dbReference type="PANTHER" id="PTHR43227:SF11">
    <property type="entry name" value="BLL4140 PROTEIN"/>
    <property type="match status" value="1"/>
</dbReference>
<keyword evidence="5 7" id="KW-1133">Transmembrane helix</keyword>
<dbReference type="InterPro" id="IPR050809">
    <property type="entry name" value="UgpAE/MalFG_permease"/>
</dbReference>
<accession>A0A7X0SL16</accession>
<dbReference type="Pfam" id="PF00528">
    <property type="entry name" value="BPD_transp_1"/>
    <property type="match status" value="1"/>
</dbReference>
<comment type="subcellular location">
    <subcellularLocation>
        <location evidence="1 7">Cell membrane</location>
        <topology evidence="1 7">Multi-pass membrane protein</topology>
    </subcellularLocation>
</comment>
<evidence type="ECO:0000313" key="9">
    <source>
        <dbReference type="EMBL" id="MBB6730680.1"/>
    </source>
</evidence>
<keyword evidence="3" id="KW-1003">Cell membrane</keyword>
<evidence type="ECO:0000256" key="1">
    <source>
        <dbReference type="ARBA" id="ARBA00004651"/>
    </source>
</evidence>
<evidence type="ECO:0000256" key="4">
    <source>
        <dbReference type="ARBA" id="ARBA00022692"/>
    </source>
</evidence>
<proteinExistence type="inferred from homology"/>
<name>A0A7X0SL16_9BACL</name>
<evidence type="ECO:0000256" key="2">
    <source>
        <dbReference type="ARBA" id="ARBA00022448"/>
    </source>
</evidence>
<keyword evidence="10" id="KW-1185">Reference proteome</keyword>
<reference evidence="9 10" key="1">
    <citation type="submission" date="2020-08" db="EMBL/GenBank/DDBJ databases">
        <title>Cohnella phylogeny.</title>
        <authorList>
            <person name="Dunlap C."/>
        </authorList>
    </citation>
    <scope>NUCLEOTIDE SEQUENCE [LARGE SCALE GENOMIC DNA]</scope>
    <source>
        <strain evidence="9 10">CBP 2801</strain>
    </source>
</reference>
<feature type="transmembrane region" description="Helical" evidence="7">
    <location>
        <begin position="191"/>
        <end position="214"/>
    </location>
</feature>
<gene>
    <name evidence="9" type="ORF">H7C18_07160</name>
</gene>
<evidence type="ECO:0000256" key="6">
    <source>
        <dbReference type="ARBA" id="ARBA00023136"/>
    </source>
</evidence>
<dbReference type="InterPro" id="IPR035906">
    <property type="entry name" value="MetI-like_sf"/>
</dbReference>
<sequence length="268" mass="30056">MIPLALSIHFSFYKWSGGLSKDFIGLHNYSQLIRDAKFWFSFRNNMIVTVLSIIGQLGIAFVLAVILQAKWVKFREFHRTVLFLPVVLPAVVVGFIWNLIYSQDYGILNGVLKGLHLQSWIRPWLDDPKIVIYSVTVPIVWQWIGLYLIIFMASIQSIPAEVYEGAEIDGATGFKKVVYITLPMMYDTLRVAIMLCISGNMKIFDNIFVMTGGGPGNSSTVMAQYAYNTSFGKFQLGYGSAISIGMIILSLGLILLSRRLMGGRTVES</sequence>
<feature type="transmembrane region" description="Helical" evidence="7">
    <location>
        <begin position="234"/>
        <end position="256"/>
    </location>
</feature>
<dbReference type="AlphaFoldDB" id="A0A7X0SL16"/>
<dbReference type="Gene3D" id="1.10.3720.10">
    <property type="entry name" value="MetI-like"/>
    <property type="match status" value="1"/>
</dbReference>
<protein>
    <submittedName>
        <fullName evidence="9">Sugar ABC transporter permease</fullName>
    </submittedName>
</protein>
<feature type="transmembrane region" description="Helical" evidence="7">
    <location>
        <begin position="46"/>
        <end position="69"/>
    </location>
</feature>
<dbReference type="EMBL" id="JACJVO010000008">
    <property type="protein sequence ID" value="MBB6730680.1"/>
    <property type="molecule type" value="Genomic_DNA"/>
</dbReference>
<dbReference type="CDD" id="cd06261">
    <property type="entry name" value="TM_PBP2"/>
    <property type="match status" value="1"/>
</dbReference>
<dbReference type="GO" id="GO:0005886">
    <property type="term" value="C:plasma membrane"/>
    <property type="evidence" value="ECO:0007669"/>
    <property type="project" value="UniProtKB-SubCell"/>
</dbReference>
<evidence type="ECO:0000256" key="7">
    <source>
        <dbReference type="RuleBase" id="RU363032"/>
    </source>
</evidence>
<evidence type="ECO:0000313" key="10">
    <source>
        <dbReference type="Proteomes" id="UP000564644"/>
    </source>
</evidence>
<dbReference type="Proteomes" id="UP000564644">
    <property type="component" value="Unassembled WGS sequence"/>
</dbReference>
<dbReference type="SUPFAM" id="SSF161098">
    <property type="entry name" value="MetI-like"/>
    <property type="match status" value="1"/>
</dbReference>
<keyword evidence="6 7" id="KW-0472">Membrane</keyword>
<dbReference type="InterPro" id="IPR000515">
    <property type="entry name" value="MetI-like"/>
</dbReference>
<feature type="transmembrane region" description="Helical" evidence="7">
    <location>
        <begin position="81"/>
        <end position="100"/>
    </location>
</feature>
<comment type="similarity">
    <text evidence="7">Belongs to the binding-protein-dependent transport system permease family.</text>
</comment>